<evidence type="ECO:0000313" key="3">
    <source>
        <dbReference type="Proteomes" id="UP001447188"/>
    </source>
</evidence>
<organism evidence="2 3">
    <name type="scientific">Discina gigas</name>
    <dbReference type="NCBI Taxonomy" id="1032678"/>
    <lineage>
        <taxon>Eukaryota</taxon>
        <taxon>Fungi</taxon>
        <taxon>Dikarya</taxon>
        <taxon>Ascomycota</taxon>
        <taxon>Pezizomycotina</taxon>
        <taxon>Pezizomycetes</taxon>
        <taxon>Pezizales</taxon>
        <taxon>Discinaceae</taxon>
        <taxon>Discina</taxon>
    </lineage>
</organism>
<sequence>MPTIDEISALLDNKIGPLKEEIKALKTKVEQRPAQSNDAVTERRQRILYKQAEYEKWINEAKAEVSKMDNKTWETPEVSIDNIVLSFPQGNGSPRGGLRFRPETMPKFRFGDDIERWKISMDHVVRLWDEKVVCPHIHTNCFIDSDTVQTWYLGQDPIIHQALTEDAGCWNRFKNAMTLKWSKSEGIRQDEADNRRKSPTETDTQYCIEKKHLCRLAYKDAADSTIIVKIRSKLDREASHFCREKQNLERFLEEMIEYDESIGLFNSNNISYNTERKGKERSPERTYSELRKPQARLAIEGTKSSEPQRQDPQQRRDSIRDRLNPESNKMTRSFTDRRGNVVFIDRPCDKCSTREKPAWHFRFECPNDPKLKAFLIQNERGEQIEGLSLSPSGAQTSYTFMSNPFGYASKLAKYDDGYSSDESGNGQGDQ</sequence>
<gene>
    <name evidence="2" type="ORF">Q9L58_009095</name>
</gene>
<dbReference type="EMBL" id="JBBBZM010000192">
    <property type="protein sequence ID" value="KAL0632039.1"/>
    <property type="molecule type" value="Genomic_DNA"/>
</dbReference>
<accession>A0ABR3G7W0</accession>
<evidence type="ECO:0000256" key="1">
    <source>
        <dbReference type="SAM" id="MobiDB-lite"/>
    </source>
</evidence>
<reference evidence="2 3" key="1">
    <citation type="submission" date="2024-02" db="EMBL/GenBank/DDBJ databases">
        <title>Discinaceae phylogenomics.</title>
        <authorList>
            <person name="Dirks A.C."/>
            <person name="James T.Y."/>
        </authorList>
    </citation>
    <scope>NUCLEOTIDE SEQUENCE [LARGE SCALE GENOMIC DNA]</scope>
    <source>
        <strain evidence="2 3">ACD0624</strain>
    </source>
</reference>
<feature type="region of interest" description="Disordered" evidence="1">
    <location>
        <begin position="295"/>
        <end position="335"/>
    </location>
</feature>
<proteinExistence type="predicted"/>
<protein>
    <submittedName>
        <fullName evidence="2">Uncharacterized protein</fullName>
    </submittedName>
</protein>
<feature type="compositionally biased region" description="Basic and acidic residues" evidence="1">
    <location>
        <begin position="306"/>
        <end position="324"/>
    </location>
</feature>
<evidence type="ECO:0000313" key="2">
    <source>
        <dbReference type="EMBL" id="KAL0632039.1"/>
    </source>
</evidence>
<comment type="caution">
    <text evidence="2">The sequence shown here is derived from an EMBL/GenBank/DDBJ whole genome shotgun (WGS) entry which is preliminary data.</text>
</comment>
<dbReference type="Proteomes" id="UP001447188">
    <property type="component" value="Unassembled WGS sequence"/>
</dbReference>
<keyword evidence="3" id="KW-1185">Reference proteome</keyword>
<name>A0ABR3G7W0_9PEZI</name>